<protein>
    <submittedName>
        <fullName evidence="2">DUF3253 domain-containing protein</fullName>
    </submittedName>
</protein>
<dbReference type="InterPro" id="IPR021660">
    <property type="entry name" value="DUF3253"/>
</dbReference>
<feature type="region of interest" description="Disordered" evidence="1">
    <location>
        <begin position="79"/>
        <end position="110"/>
    </location>
</feature>
<dbReference type="InterPro" id="IPR036388">
    <property type="entry name" value="WH-like_DNA-bd_sf"/>
</dbReference>
<dbReference type="Proteomes" id="UP000727993">
    <property type="component" value="Unassembled WGS sequence"/>
</dbReference>
<gene>
    <name evidence="2" type="ORF">IPN02_11120</name>
</gene>
<comment type="caution">
    <text evidence="2">The sequence shown here is derived from an EMBL/GenBank/DDBJ whole genome shotgun (WGS) entry which is preliminary data.</text>
</comment>
<evidence type="ECO:0000256" key="1">
    <source>
        <dbReference type="SAM" id="MobiDB-lite"/>
    </source>
</evidence>
<reference evidence="2 3" key="1">
    <citation type="submission" date="2020-10" db="EMBL/GenBank/DDBJ databases">
        <title>Connecting structure to function with the recovery of over 1000 high-quality activated sludge metagenome-assembled genomes encoding full-length rRNA genes using long-read sequencing.</title>
        <authorList>
            <person name="Singleton C.M."/>
            <person name="Petriglieri F."/>
            <person name="Kristensen J.M."/>
            <person name="Kirkegaard R.H."/>
            <person name="Michaelsen T.Y."/>
            <person name="Andersen M.H."/>
            <person name="Karst S.M."/>
            <person name="Dueholm M.S."/>
            <person name="Nielsen P.H."/>
            <person name="Albertsen M."/>
        </authorList>
    </citation>
    <scope>NUCLEOTIDE SEQUENCE [LARGE SCALE GENOMIC DNA]</scope>
    <source>
        <strain evidence="2">Lyne_18-Q3-R50-59_MAXAC.006</strain>
    </source>
</reference>
<dbReference type="EMBL" id="JADJZA010000007">
    <property type="protein sequence ID" value="MBK9297359.1"/>
    <property type="molecule type" value="Genomic_DNA"/>
</dbReference>
<feature type="region of interest" description="Disordered" evidence="1">
    <location>
        <begin position="154"/>
        <end position="173"/>
    </location>
</feature>
<accession>A0A936TF36</accession>
<evidence type="ECO:0000313" key="3">
    <source>
        <dbReference type="Proteomes" id="UP000727993"/>
    </source>
</evidence>
<evidence type="ECO:0000313" key="2">
    <source>
        <dbReference type="EMBL" id="MBK9297359.1"/>
    </source>
</evidence>
<dbReference type="AlphaFoldDB" id="A0A936TF36"/>
<name>A0A936TF36_9ACTN</name>
<sequence>MTAEAAAQVDPTEGGRWIVIDGRRWRATDPSIPEPLRQELVNNLMAARRGVGSARRAGDDAAERLARAQVDDAKFALGERGEPWWEPPSEGGRRRRARATVRALSGGRAPDRTICPSDVARAIGGPSWRSILGMVRDEVRTLAYDNVVEVSQRGKPLDPDRAWKGPIRIRRTG</sequence>
<dbReference type="Pfam" id="PF11625">
    <property type="entry name" value="DUF3253"/>
    <property type="match status" value="1"/>
</dbReference>
<proteinExistence type="predicted"/>
<dbReference type="SUPFAM" id="SSF46785">
    <property type="entry name" value="Winged helix' DNA-binding domain"/>
    <property type="match status" value="1"/>
</dbReference>
<organism evidence="2 3">
    <name type="scientific">Candidatus Neomicrothrix subdominans</name>
    <dbReference type="NCBI Taxonomy" id="2954438"/>
    <lineage>
        <taxon>Bacteria</taxon>
        <taxon>Bacillati</taxon>
        <taxon>Actinomycetota</taxon>
        <taxon>Acidimicrobiia</taxon>
        <taxon>Acidimicrobiales</taxon>
        <taxon>Microthrixaceae</taxon>
        <taxon>Candidatus Neomicrothrix</taxon>
    </lineage>
</organism>
<dbReference type="InterPro" id="IPR036390">
    <property type="entry name" value="WH_DNA-bd_sf"/>
</dbReference>
<dbReference type="Gene3D" id="1.10.10.10">
    <property type="entry name" value="Winged helix-like DNA-binding domain superfamily/Winged helix DNA-binding domain"/>
    <property type="match status" value="1"/>
</dbReference>